<dbReference type="InterPro" id="IPR008949">
    <property type="entry name" value="Isoprenoid_synthase_dom_sf"/>
</dbReference>
<dbReference type="PANTHER" id="PTHR35201">
    <property type="entry name" value="TERPENE SYNTHASE"/>
    <property type="match status" value="1"/>
</dbReference>
<dbReference type="EC" id="4.2.3.-" evidence="2"/>
<keyword evidence="2" id="KW-0479">Metal-binding</keyword>
<comment type="cofactor">
    <cofactor evidence="2">
        <name>Mg(2+)</name>
        <dbReference type="ChEBI" id="CHEBI:18420"/>
    </cofactor>
</comment>
<evidence type="ECO:0000256" key="1">
    <source>
        <dbReference type="ARBA" id="ARBA00023239"/>
    </source>
</evidence>
<reference evidence="4" key="1">
    <citation type="journal article" date="2019" name="Int. J. Syst. Evol. Microbiol.">
        <title>The Global Catalogue of Microorganisms (GCM) 10K type strain sequencing project: providing services to taxonomists for standard genome sequencing and annotation.</title>
        <authorList>
            <consortium name="The Broad Institute Genomics Platform"/>
            <consortium name="The Broad Institute Genome Sequencing Center for Infectious Disease"/>
            <person name="Wu L."/>
            <person name="Ma J."/>
        </authorList>
    </citation>
    <scope>NUCLEOTIDE SEQUENCE [LARGE SCALE GENOMIC DNA]</scope>
    <source>
        <strain evidence="4">CGMCC 4.7676</strain>
    </source>
</reference>
<keyword evidence="2" id="KW-0460">Magnesium</keyword>
<dbReference type="RefSeq" id="WP_378242727.1">
    <property type="nucleotide sequence ID" value="NZ_JBHRWK010000056.1"/>
</dbReference>
<accession>A0ABV7P5S8</accession>
<evidence type="ECO:0000256" key="2">
    <source>
        <dbReference type="RuleBase" id="RU366034"/>
    </source>
</evidence>
<keyword evidence="1 2" id="KW-0456">Lyase</keyword>
<comment type="similarity">
    <text evidence="2">Belongs to the terpene synthase family.</text>
</comment>
<dbReference type="Gene3D" id="1.10.600.10">
    <property type="entry name" value="Farnesyl Diphosphate Synthase"/>
    <property type="match status" value="1"/>
</dbReference>
<keyword evidence="4" id="KW-1185">Reference proteome</keyword>
<comment type="caution">
    <text evidence="3">The sequence shown here is derived from an EMBL/GenBank/DDBJ whole genome shotgun (WGS) entry which is preliminary data.</text>
</comment>
<organism evidence="3 4">
    <name type="scientific">Amycolatopsis speibonae</name>
    <dbReference type="NCBI Taxonomy" id="1450224"/>
    <lineage>
        <taxon>Bacteria</taxon>
        <taxon>Bacillati</taxon>
        <taxon>Actinomycetota</taxon>
        <taxon>Actinomycetes</taxon>
        <taxon>Pseudonocardiales</taxon>
        <taxon>Pseudonocardiaceae</taxon>
        <taxon>Amycolatopsis</taxon>
    </lineage>
</organism>
<proteinExistence type="inferred from homology"/>
<dbReference type="SFLD" id="SFLDS00005">
    <property type="entry name" value="Isoprenoid_Synthase_Type_I"/>
    <property type="match status" value="1"/>
</dbReference>
<gene>
    <name evidence="3" type="ORF">ACFOSH_30520</name>
</gene>
<dbReference type="PANTHER" id="PTHR35201:SF4">
    <property type="entry name" value="BETA-PINACENE SYNTHASE-RELATED"/>
    <property type="match status" value="1"/>
</dbReference>
<name>A0ABV7P5S8_9PSEU</name>
<dbReference type="InterPro" id="IPR034686">
    <property type="entry name" value="Terpene_cyclase-like_2"/>
</dbReference>
<dbReference type="SUPFAM" id="SSF48576">
    <property type="entry name" value="Terpenoid synthases"/>
    <property type="match status" value="1"/>
</dbReference>
<dbReference type="Proteomes" id="UP001595645">
    <property type="component" value="Unassembled WGS sequence"/>
</dbReference>
<dbReference type="EMBL" id="JBHRWK010000056">
    <property type="protein sequence ID" value="MFC3453792.1"/>
    <property type="molecule type" value="Genomic_DNA"/>
</dbReference>
<dbReference type="SFLD" id="SFLDG01020">
    <property type="entry name" value="Terpene_Cyclase_Like_2"/>
    <property type="match status" value="1"/>
</dbReference>
<sequence length="366" mass="41370">MLTPQMQIPQFYCPIQCKIHPAWRDVDESSVRWLLRYFGEDAETRRYATGRMGMLAAMAAPQAIADRLQIYADFLMWLAVFDDGVIEEGDQATRPRELAARLRILLRVAEAPEFSRADDPVAESLRDIRRRLGNCASATQTARWVSAMRGYFFDQVYRAHLCVSRTIPTLEDYTLLRIYDTSMGVDVAMLDIISGYEITGSEVESAGFRALSELTCLLVGWDNDIISYQKEKTRAPSGQNVIDVLVKERNISLDEALMVAMRLRDRLMHRFVTLRDQIQPNASAPALHYLQDLASWIVGNLEWGMRSNRYRKISNGDFAFTVDEPARHRSAAVPADLVDGPLDFPAISWWWQPELATGGSGSPIGA</sequence>
<evidence type="ECO:0000313" key="4">
    <source>
        <dbReference type="Proteomes" id="UP001595645"/>
    </source>
</evidence>
<evidence type="ECO:0000313" key="3">
    <source>
        <dbReference type="EMBL" id="MFC3453792.1"/>
    </source>
</evidence>
<protein>
    <recommendedName>
        <fullName evidence="2">Terpene synthase</fullName>
        <ecNumber evidence="2">4.2.3.-</ecNumber>
    </recommendedName>
</protein>
<dbReference type="Pfam" id="PF19086">
    <property type="entry name" value="Terpene_syn_C_2"/>
    <property type="match status" value="1"/>
</dbReference>